<dbReference type="OrthoDB" id="5144581at2"/>
<dbReference type="RefSeq" id="WP_119970783.1">
    <property type="nucleotide sequence ID" value="NZ_JBHSQA010000035.1"/>
</dbReference>
<evidence type="ECO:0000313" key="2">
    <source>
        <dbReference type="EMBL" id="RJT91542.1"/>
    </source>
</evidence>
<feature type="region of interest" description="Disordered" evidence="1">
    <location>
        <begin position="194"/>
        <end position="213"/>
    </location>
</feature>
<dbReference type="AlphaFoldDB" id="A0A3A5MQC6"/>
<evidence type="ECO:0000256" key="1">
    <source>
        <dbReference type="SAM" id="MobiDB-lite"/>
    </source>
</evidence>
<dbReference type="EMBL" id="QZVS01000044">
    <property type="protein sequence ID" value="RJT91542.1"/>
    <property type="molecule type" value="Genomic_DNA"/>
</dbReference>
<sequence length="213" mass="22791">MSPTFDDLDGLLDRSAPRTTVMTDSVADELTRLRVATRVETASVTLRRPWRRPVFAGLASVLLLGGAATATAAVTNSWVPWAQTPVTSMAYTLPSGAECEERIGNVRGQDPAAVEAVENFYRTTDIKSLLTKEKIASTIEWIRQDSNIAISADGSTEPAGYGTVHYNADEEYQRAVTMIVTAAVSTELANQGIDGADSNLSSDGQSFCPGASW</sequence>
<protein>
    <submittedName>
        <fullName evidence="2">Uncharacterized protein</fullName>
    </submittedName>
</protein>
<comment type="caution">
    <text evidence="2">The sequence shown here is derived from an EMBL/GenBank/DDBJ whole genome shotgun (WGS) entry which is preliminary data.</text>
</comment>
<organism evidence="2 3">
    <name type="scientific">Cryobacterium melibiosiphilum</name>
    <dbReference type="NCBI Taxonomy" id="995039"/>
    <lineage>
        <taxon>Bacteria</taxon>
        <taxon>Bacillati</taxon>
        <taxon>Actinomycetota</taxon>
        <taxon>Actinomycetes</taxon>
        <taxon>Micrococcales</taxon>
        <taxon>Microbacteriaceae</taxon>
        <taxon>Cryobacterium</taxon>
    </lineage>
</organism>
<proteinExistence type="predicted"/>
<reference evidence="2 3" key="1">
    <citation type="submission" date="2018-09" db="EMBL/GenBank/DDBJ databases">
        <title>Novel species of Cryobacterium.</title>
        <authorList>
            <person name="Liu Q."/>
            <person name="Xin Y.-H."/>
        </authorList>
    </citation>
    <scope>NUCLEOTIDE SEQUENCE [LARGE SCALE GENOMIC DNA]</scope>
    <source>
        <strain evidence="2 3">Hh39</strain>
    </source>
</reference>
<dbReference type="Proteomes" id="UP000272015">
    <property type="component" value="Unassembled WGS sequence"/>
</dbReference>
<keyword evidence="3" id="KW-1185">Reference proteome</keyword>
<gene>
    <name evidence="2" type="ORF">D6T64_01540</name>
</gene>
<evidence type="ECO:0000313" key="3">
    <source>
        <dbReference type="Proteomes" id="UP000272015"/>
    </source>
</evidence>
<name>A0A3A5MQC6_9MICO</name>
<accession>A0A3A5MQC6</accession>